<evidence type="ECO:0000256" key="20">
    <source>
        <dbReference type="ARBA" id="ARBA00023136"/>
    </source>
</evidence>
<evidence type="ECO:0000256" key="13">
    <source>
        <dbReference type="ARBA" id="ARBA00022583"/>
    </source>
</evidence>
<feature type="repeat" description="LDL-receptor class B" evidence="28">
    <location>
        <begin position="803"/>
        <end position="846"/>
    </location>
</feature>
<feature type="domain" description="Fibronectin type-III" evidence="31">
    <location>
        <begin position="2026"/>
        <end position="2124"/>
    </location>
</feature>
<dbReference type="GO" id="GO:0006892">
    <property type="term" value="P:post-Golgi vesicle-mediated transport"/>
    <property type="evidence" value="ECO:0007669"/>
    <property type="project" value="TreeGrafter"/>
</dbReference>
<evidence type="ECO:0000256" key="10">
    <source>
        <dbReference type="ARBA" id="ARBA00022448"/>
    </source>
</evidence>
<dbReference type="GO" id="GO:0005789">
    <property type="term" value="C:endoplasmic reticulum membrane"/>
    <property type="evidence" value="ECO:0007669"/>
    <property type="project" value="UniProtKB-SubCell"/>
</dbReference>
<evidence type="ECO:0000256" key="2">
    <source>
        <dbReference type="ARBA" id="ARBA00004158"/>
    </source>
</evidence>
<keyword evidence="30" id="KW-0732">Signal</keyword>
<feature type="disulfide bond" evidence="27">
    <location>
        <begin position="1199"/>
        <end position="1214"/>
    </location>
</feature>
<feature type="disulfide bond" evidence="27">
    <location>
        <begin position="1112"/>
        <end position="1127"/>
    </location>
</feature>
<feature type="disulfide bond" evidence="27">
    <location>
        <begin position="1505"/>
        <end position="1520"/>
    </location>
</feature>
<keyword evidence="15" id="KW-0677">Repeat</keyword>
<dbReference type="GO" id="GO:0032585">
    <property type="term" value="C:multivesicular body membrane"/>
    <property type="evidence" value="ECO:0007669"/>
    <property type="project" value="UniProtKB-SubCell"/>
</dbReference>
<dbReference type="InterPro" id="IPR031777">
    <property type="entry name" value="Sortilin_C"/>
</dbReference>
<keyword evidence="11" id="KW-1003">Cell membrane</keyword>
<dbReference type="SUPFAM" id="SSF57424">
    <property type="entry name" value="LDL receptor-like module"/>
    <property type="match status" value="10"/>
</dbReference>
<keyword evidence="17" id="KW-0256">Endoplasmic reticulum</keyword>
<feature type="signal peptide" evidence="30">
    <location>
        <begin position="1"/>
        <end position="23"/>
    </location>
</feature>
<dbReference type="Proteomes" id="UP000186922">
    <property type="component" value="Unassembled WGS sequence"/>
</dbReference>
<keyword evidence="19" id="KW-0333">Golgi apparatus</keyword>
<feature type="disulfide bond" evidence="27">
    <location>
        <begin position="1244"/>
        <end position="1259"/>
    </location>
</feature>
<dbReference type="InterPro" id="IPR006581">
    <property type="entry name" value="VPS10"/>
</dbReference>
<dbReference type="Gene3D" id="2.10.70.80">
    <property type="match status" value="1"/>
</dbReference>
<dbReference type="OrthoDB" id="443634at2759"/>
<evidence type="ECO:0000256" key="11">
    <source>
        <dbReference type="ARBA" id="ARBA00022475"/>
    </source>
</evidence>
<dbReference type="Gene3D" id="2.120.10.30">
    <property type="entry name" value="TolB, C-terminal domain"/>
    <property type="match status" value="1"/>
</dbReference>
<comment type="caution">
    <text evidence="27">Lacks conserved residue(s) required for the propagation of feature annotation.</text>
</comment>
<dbReference type="Pfam" id="PF15901">
    <property type="entry name" value="Sortilin_C"/>
    <property type="match status" value="1"/>
</dbReference>
<evidence type="ECO:0000256" key="21">
    <source>
        <dbReference type="ARBA" id="ARBA00023157"/>
    </source>
</evidence>
<dbReference type="GO" id="GO:0030658">
    <property type="term" value="C:transport vesicle membrane"/>
    <property type="evidence" value="ECO:0007669"/>
    <property type="project" value="UniProtKB-SubCell"/>
</dbReference>
<dbReference type="Pfam" id="PF15902">
    <property type="entry name" value="Sortilin-Vps10"/>
    <property type="match status" value="1"/>
</dbReference>
<reference evidence="32 33" key="1">
    <citation type="journal article" date="2016" name="Nat. Commun.">
        <title>Extremotolerant tardigrade genome and improved radiotolerance of human cultured cells by tardigrade-unique protein.</title>
        <authorList>
            <person name="Hashimoto T."/>
            <person name="Horikawa D.D."/>
            <person name="Saito Y."/>
            <person name="Kuwahara H."/>
            <person name="Kozuka-Hata H."/>
            <person name="Shin-I T."/>
            <person name="Minakuchi Y."/>
            <person name="Ohishi K."/>
            <person name="Motoyama A."/>
            <person name="Aizu T."/>
            <person name="Enomoto A."/>
            <person name="Kondo K."/>
            <person name="Tanaka S."/>
            <person name="Hara Y."/>
            <person name="Koshikawa S."/>
            <person name="Sagara H."/>
            <person name="Miura T."/>
            <person name="Yokobori S."/>
            <person name="Miyagawa K."/>
            <person name="Suzuki Y."/>
            <person name="Kubo T."/>
            <person name="Oyama M."/>
            <person name="Kohara Y."/>
            <person name="Fujiyama A."/>
            <person name="Arakawa K."/>
            <person name="Katayama T."/>
            <person name="Toyoda A."/>
            <person name="Kunieda T."/>
        </authorList>
    </citation>
    <scope>NUCLEOTIDE SEQUENCE [LARGE SCALE GENOMIC DNA]</scope>
    <source>
        <strain evidence="32 33">YOKOZUNA-1</strain>
    </source>
</reference>
<keyword evidence="10" id="KW-0813">Transport</keyword>
<feature type="disulfide bond" evidence="27">
    <location>
        <begin position="1323"/>
        <end position="1341"/>
    </location>
</feature>
<evidence type="ECO:0000256" key="12">
    <source>
        <dbReference type="ARBA" id="ARBA00022536"/>
    </source>
</evidence>
<evidence type="ECO:0000256" key="5">
    <source>
        <dbReference type="ARBA" id="ARBA00004393"/>
    </source>
</evidence>
<keyword evidence="21 27" id="KW-1015">Disulfide bond</keyword>
<dbReference type="Gene3D" id="2.60.40.10">
    <property type="entry name" value="Immunoglobulins"/>
    <property type="match status" value="4"/>
</dbReference>
<evidence type="ECO:0000256" key="8">
    <source>
        <dbReference type="ARBA" id="ARBA00007041"/>
    </source>
</evidence>
<keyword evidence="16" id="KW-0967">Endosome</keyword>
<evidence type="ECO:0000256" key="1">
    <source>
        <dbReference type="ARBA" id="ARBA00004115"/>
    </source>
</evidence>
<dbReference type="PANTHER" id="PTHR12106:SF27">
    <property type="entry name" value="SORTILIN-RELATED RECEPTOR"/>
    <property type="match status" value="1"/>
</dbReference>
<evidence type="ECO:0000313" key="33">
    <source>
        <dbReference type="Proteomes" id="UP000186922"/>
    </source>
</evidence>
<dbReference type="CDD" id="cd00112">
    <property type="entry name" value="LDLa"/>
    <property type="match status" value="10"/>
</dbReference>
<dbReference type="GO" id="GO:0005886">
    <property type="term" value="C:plasma membrane"/>
    <property type="evidence" value="ECO:0007669"/>
    <property type="project" value="UniProtKB-SubCell"/>
</dbReference>
<dbReference type="InterPro" id="IPR002172">
    <property type="entry name" value="LDrepeatLR_classA_rpt"/>
</dbReference>
<dbReference type="GO" id="GO:0005794">
    <property type="term" value="C:Golgi apparatus"/>
    <property type="evidence" value="ECO:0007669"/>
    <property type="project" value="UniProtKB-SubCell"/>
</dbReference>
<dbReference type="SMART" id="SM00060">
    <property type="entry name" value="FN3"/>
    <property type="match status" value="5"/>
</dbReference>
<dbReference type="SMART" id="SM00192">
    <property type="entry name" value="LDLa"/>
    <property type="match status" value="10"/>
</dbReference>
<dbReference type="Pfam" id="PF00057">
    <property type="entry name" value="Ldl_recept_a"/>
    <property type="match status" value="9"/>
</dbReference>
<evidence type="ECO:0000256" key="15">
    <source>
        <dbReference type="ARBA" id="ARBA00022737"/>
    </source>
</evidence>
<comment type="caution">
    <text evidence="32">The sequence shown here is derived from an EMBL/GenBank/DDBJ whole genome shotgun (WGS) entry which is preliminary data.</text>
</comment>
<feature type="domain" description="Fibronectin type-III" evidence="31">
    <location>
        <begin position="1730"/>
        <end position="1820"/>
    </location>
</feature>
<feature type="disulfide bond" evidence="27">
    <location>
        <begin position="1460"/>
        <end position="1475"/>
    </location>
</feature>
<dbReference type="InterPro" id="IPR015943">
    <property type="entry name" value="WD40/YVTN_repeat-like_dom_sf"/>
</dbReference>
<evidence type="ECO:0000256" key="6">
    <source>
        <dbReference type="ARBA" id="ARBA00004480"/>
    </source>
</evidence>
<feature type="disulfide bond" evidence="27">
    <location>
        <begin position="1266"/>
        <end position="1278"/>
    </location>
</feature>
<dbReference type="Gene3D" id="3.30.60.270">
    <property type="match status" value="1"/>
</dbReference>
<dbReference type="GO" id="GO:0055038">
    <property type="term" value="C:recycling endosome membrane"/>
    <property type="evidence" value="ECO:0007669"/>
    <property type="project" value="UniProtKB-SubCell"/>
</dbReference>
<comment type="similarity">
    <text evidence="8">Belongs to the VPS10-related sortilin family. SORL1 subfamily.</text>
</comment>
<evidence type="ECO:0000256" key="9">
    <source>
        <dbReference type="ARBA" id="ARBA00013467"/>
    </source>
</evidence>
<evidence type="ECO:0000256" key="26">
    <source>
        <dbReference type="ARBA" id="ARBA00032450"/>
    </source>
</evidence>
<evidence type="ECO:0000256" key="19">
    <source>
        <dbReference type="ARBA" id="ARBA00023034"/>
    </source>
</evidence>
<keyword evidence="13" id="KW-0254">Endocytosis</keyword>
<feature type="disulfide bond" evidence="27">
    <location>
        <begin position="1273"/>
        <end position="1291"/>
    </location>
</feature>
<feature type="chain" id="PRO_5008897358" description="Sortilin-related receptor" evidence="30">
    <location>
        <begin position="24"/>
        <end position="2207"/>
    </location>
</feature>
<evidence type="ECO:0000313" key="32">
    <source>
        <dbReference type="EMBL" id="GAU88522.1"/>
    </source>
</evidence>
<organism evidence="32 33">
    <name type="scientific">Ramazzottius varieornatus</name>
    <name type="common">Water bear</name>
    <name type="synonym">Tardigrade</name>
    <dbReference type="NCBI Taxonomy" id="947166"/>
    <lineage>
        <taxon>Eukaryota</taxon>
        <taxon>Metazoa</taxon>
        <taxon>Ecdysozoa</taxon>
        <taxon>Tardigrada</taxon>
        <taxon>Eutardigrada</taxon>
        <taxon>Parachela</taxon>
        <taxon>Hypsibioidea</taxon>
        <taxon>Ramazzottiidae</taxon>
        <taxon>Ramazzottius</taxon>
    </lineage>
</organism>
<dbReference type="FunFam" id="4.10.400.10:FF:000045">
    <property type="entry name" value="Low-density lipoprotein receptor-related protein 2"/>
    <property type="match status" value="1"/>
</dbReference>
<dbReference type="InterPro" id="IPR036055">
    <property type="entry name" value="LDL_receptor-like_sf"/>
</dbReference>
<dbReference type="SUPFAM" id="SSF63825">
    <property type="entry name" value="YWTD domain"/>
    <property type="match status" value="1"/>
</dbReference>
<keyword evidence="20 29" id="KW-0472">Membrane</keyword>
<name>A0A1D1ULK3_RAMVA</name>
<dbReference type="SMART" id="SM00602">
    <property type="entry name" value="VPS10"/>
    <property type="match status" value="1"/>
</dbReference>
<dbReference type="STRING" id="947166.A0A1D1ULK3"/>
<evidence type="ECO:0000259" key="31">
    <source>
        <dbReference type="PROSITE" id="PS50853"/>
    </source>
</evidence>
<dbReference type="Pfam" id="PF00041">
    <property type="entry name" value="fn3"/>
    <property type="match status" value="2"/>
</dbReference>
<keyword evidence="12" id="KW-0245">EGF-like domain</keyword>
<keyword evidence="33" id="KW-1185">Reference proteome</keyword>
<dbReference type="EMBL" id="BDGG01000001">
    <property type="protein sequence ID" value="GAU88522.1"/>
    <property type="molecule type" value="Genomic_DNA"/>
</dbReference>
<evidence type="ECO:0000256" key="27">
    <source>
        <dbReference type="PROSITE-ProRule" id="PRU00124"/>
    </source>
</evidence>
<feature type="transmembrane region" description="Helical" evidence="29">
    <location>
        <begin position="2133"/>
        <end position="2154"/>
    </location>
</feature>
<feature type="disulfide bond" evidence="27">
    <location>
        <begin position="1285"/>
        <end position="1300"/>
    </location>
</feature>
<dbReference type="InterPro" id="IPR013783">
    <property type="entry name" value="Ig-like_fold"/>
</dbReference>
<dbReference type="InterPro" id="IPR011042">
    <property type="entry name" value="6-blade_b-propeller_TolB-like"/>
</dbReference>
<evidence type="ECO:0000256" key="16">
    <source>
        <dbReference type="ARBA" id="ARBA00022753"/>
    </source>
</evidence>
<dbReference type="InterPro" id="IPR003961">
    <property type="entry name" value="FN3_dom"/>
</dbReference>
<feature type="domain" description="Fibronectin type-III" evidence="31">
    <location>
        <begin position="1626"/>
        <end position="1725"/>
    </location>
</feature>
<evidence type="ECO:0000256" key="29">
    <source>
        <dbReference type="SAM" id="Phobius"/>
    </source>
</evidence>
<evidence type="ECO:0000256" key="7">
    <source>
        <dbReference type="ARBA" id="ARBA00004545"/>
    </source>
</evidence>
<dbReference type="Pfam" id="PF25814">
    <property type="entry name" value="fn3_SORL1"/>
    <property type="match status" value="1"/>
</dbReference>
<dbReference type="PROSITE" id="PS51120">
    <property type="entry name" value="LDLRB"/>
    <property type="match status" value="1"/>
</dbReference>
<accession>A0A1D1ULK3</accession>
<dbReference type="InterPro" id="IPR000033">
    <property type="entry name" value="LDLR_classB_rpt"/>
</dbReference>
<keyword evidence="23" id="KW-0325">Glycoprotein</keyword>
<evidence type="ECO:0000256" key="14">
    <source>
        <dbReference type="ARBA" id="ARBA00022692"/>
    </source>
</evidence>
<keyword evidence="18 29" id="KW-1133">Transmembrane helix</keyword>
<dbReference type="Gene3D" id="4.10.400.10">
    <property type="entry name" value="Low-density Lipoprotein Receptor"/>
    <property type="match status" value="10"/>
</dbReference>
<evidence type="ECO:0000256" key="28">
    <source>
        <dbReference type="PROSITE-ProRule" id="PRU00461"/>
    </source>
</evidence>
<feature type="disulfide bond" evidence="27">
    <location>
        <begin position="1142"/>
        <end position="1160"/>
    </location>
</feature>
<feature type="disulfide bond" evidence="27">
    <location>
        <begin position="1381"/>
        <end position="1396"/>
    </location>
</feature>
<dbReference type="PROSITE" id="PS01209">
    <property type="entry name" value="LDLRA_1"/>
    <property type="match status" value="5"/>
</dbReference>
<feature type="disulfide bond" evidence="27">
    <location>
        <begin position="1419"/>
        <end position="1434"/>
    </location>
</feature>
<evidence type="ECO:0000256" key="17">
    <source>
        <dbReference type="ARBA" id="ARBA00022824"/>
    </source>
</evidence>
<dbReference type="InterPro" id="IPR036116">
    <property type="entry name" value="FN3_sf"/>
</dbReference>
<dbReference type="GO" id="GO:0006897">
    <property type="term" value="P:endocytosis"/>
    <property type="evidence" value="ECO:0007669"/>
    <property type="project" value="UniProtKB-KW"/>
</dbReference>
<evidence type="ECO:0000256" key="30">
    <source>
        <dbReference type="SAM" id="SignalP"/>
    </source>
</evidence>
<dbReference type="PROSITE" id="PS50068">
    <property type="entry name" value="LDLRA_2"/>
    <property type="match status" value="10"/>
</dbReference>
<gene>
    <name evidence="32" type="primary">RvY_01208-1</name>
    <name evidence="32" type="synonym">RvY_01208.1</name>
    <name evidence="32" type="ORF">RvY_01208</name>
</gene>
<evidence type="ECO:0000256" key="22">
    <source>
        <dbReference type="ARBA" id="ARBA00023170"/>
    </source>
</evidence>
<evidence type="ECO:0000256" key="4">
    <source>
        <dbReference type="ARBA" id="ARBA00004251"/>
    </source>
</evidence>
<dbReference type="GO" id="GO:0031901">
    <property type="term" value="C:early endosome membrane"/>
    <property type="evidence" value="ECO:0007669"/>
    <property type="project" value="UniProtKB-SubCell"/>
</dbReference>
<feature type="disulfide bond" evidence="27">
    <location>
        <begin position="1335"/>
        <end position="1350"/>
    </location>
</feature>
<comment type="subcellular location">
    <subcellularLocation>
        <location evidence="4">Cell membrane</location>
        <topology evidence="4">Single-pass type I membrane protein</topology>
    </subcellularLocation>
    <subcellularLocation>
        <location evidence="3">Cytoplasmic vesicle</location>
        <location evidence="3">Secretory vesicle membrane</location>
        <topology evidence="3">Single-pass type I membrane protein</topology>
    </subcellularLocation>
    <subcellularLocation>
        <location evidence="2">Early endosome membrane</location>
        <topology evidence="2">Single-pass type I membrane protein</topology>
    </subcellularLocation>
    <subcellularLocation>
        <location evidence="1">Endoplasmic reticulum membrane</location>
        <topology evidence="1">Single-pass type I membrane protein</topology>
    </subcellularLocation>
    <subcellularLocation>
        <location evidence="7">Endosome</location>
        <location evidence="7">Multivesicular body membrane</location>
        <topology evidence="7">Single-pass type I membrane protein</topology>
    </subcellularLocation>
    <subcellularLocation>
        <location evidence="5">Golgi apparatus</location>
        <location evidence="5">trans-Golgi network membrane</location>
        <topology evidence="5">Single-pass type I membrane protein</topology>
    </subcellularLocation>
    <subcellularLocation>
        <location evidence="6">Recycling endosome membrane</location>
        <topology evidence="6">Single-pass type I membrane protein</topology>
    </subcellularLocation>
</comment>
<dbReference type="InterPro" id="IPR057841">
    <property type="entry name" value="FN3_SORL1"/>
</dbReference>
<dbReference type="PANTHER" id="PTHR12106">
    <property type="entry name" value="SORTILIN RELATED"/>
    <property type="match status" value="1"/>
</dbReference>
<dbReference type="PRINTS" id="PR00261">
    <property type="entry name" value="LDLRECEPTOR"/>
</dbReference>
<dbReference type="SMR" id="A0A1D1ULK3"/>
<feature type="disulfide bond" evidence="27">
    <location>
        <begin position="1154"/>
        <end position="1169"/>
    </location>
</feature>
<evidence type="ECO:0000256" key="24">
    <source>
        <dbReference type="ARBA" id="ARBA00023329"/>
    </source>
</evidence>
<keyword evidence="22" id="KW-0675">Receptor</keyword>
<evidence type="ECO:0000256" key="23">
    <source>
        <dbReference type="ARBA" id="ARBA00023180"/>
    </source>
</evidence>
<keyword evidence="24" id="KW-0968">Cytoplasmic vesicle</keyword>
<evidence type="ECO:0000256" key="18">
    <source>
        <dbReference type="ARBA" id="ARBA00022989"/>
    </source>
</evidence>
<proteinExistence type="inferred from homology"/>
<evidence type="ECO:0000256" key="3">
    <source>
        <dbReference type="ARBA" id="ARBA00004212"/>
    </source>
</evidence>
<dbReference type="InterPro" id="IPR050310">
    <property type="entry name" value="VPS10-sortilin"/>
</dbReference>
<feature type="disulfide bond" evidence="27">
    <location>
        <begin position="1135"/>
        <end position="1147"/>
    </location>
</feature>
<sequence>MDDFRSLLWSCIFTCLLIPLCTTLRNGDTGWTESSSESQYLFSSHNSEDAYPNDDKQNARFRRAVSSSSDPGNVTIDTDIVTTIDTMDHNDQLYLNIPGNGNPLVFAFTRMQNYSSNFTSRLFVSTDYGKTYDNVSATSKLRLADGRVAKIHSCVKSPSSTNHYVFTDVENKVLFTTADGCQTFMRRNPPFVPFEINVDPNNSDVLFGREEKDLKRRLWLSVDFGTSWKAVEEYVMAAIFEKHPAFDLNGSTTMYITRMKPNGKQDLLRSSTYFMNDAKTEKLIADVEEFEMMGNFLFATKNESAEPGRKSTLSLWVSYQRKPFQRADFGFGSDRTVKDYFVSNATDVQAVVAVTFDNNQSDIYFSAPGSVSFSRSLENVLFYHPSPSIGKFQSLKDFWNHPKPFAEIYSVKGLRGVFIANQLVKDETGHLGNSVSLISFDNGASWQKIRPPRMDRDGVPTKRDSYIQLMQTFPVFSPAFSQGLFSSESAPGLIIGSGVISESLIGGEQHSVFVSTTGGTTWTESLRGVYKFAVGDHSGLIVAVNGLGRTSDLLYSWDEGLTWQTLRISEKKLRVISIMTEMNGISPVFHLFGTLMEKDNRTIHEWQIIRVNLTKIFDGKKCEDKDFKDWSFEDRIGHRCVMGKRINYSRKNPGSKCLMGHDFKRKTVTENCTCQYYDYECDLGFRPSRTVGRELACEKDNSSTYDPTKTPVTCPPGSFWMRSRKYRKIPMNTCNGGPGSKRYEPEKVACPWADKGEFLLYAAEDVIKRVDLLHLPPTVTTLTDLLEITGEKVTSLDFDYSKSCIYWAETKPGKIMKSCFNGQTSRSRMAEVDIEYPVGLSFDWMGRNLFWLDRTKGRIEAVRVDTAFDGRMRTTILNNSTLLSEATDFLVYPPKGLMFWSVVSRVSDYSAIYQANMDGSNVIKLDVSVQPYSLAFDHKRESLLYADHVKLESGEILLSKTDVKRILSRNQRVWAKKLAPYRDSIYFTAFEQTFLGVTHRYLSSIQSLLPIESNVNALKAFGPSLQNGTNGCSKSSCKTLCVWLPDNKVTCLCPDGFKKEGDSCLCPDRSKMGEDGRCAIQASTTSCFGETQFNCGPDANNKTQCIPRIWRCDGDYDCFSGADEEDCDSHDRQRCGPDAHQCGDGTCIHSSWLCDTDFDCTDRSDETNCSHASPQNITCSGLQFKCADGEKCIPLGWKCDGQSDCPDSSDELSCSNSTANNTHCGSGYFQCKGEPQCLPVNWQCDGEVECADGSDEEHCPGQNGTCLPFQFQCKNSHCILSNYVCDGMDDCGDGADEVNCSGTTWPAPLLPTYNCTEMNMLSCGDETCYPAAWKCDGTNDCVTGEDEKGCSDSEPEYVRCDMNGTILCVSTGFCVSQTAFCNNVPDCPDGEDEKHCACEVQHFDCGEPDHQCIPDSYVCDDSPDCSNHADEQHCEHRPRCQENEFKCRFSGACVDEKLVCDGHDDCPDKEDEFGCLSPDPGIRQCGKDEFSCMNGEKCLSISKRCDKVADCKDGSDETGCSDFDPSSSGSVGVIWVERRNLTATTALVEWKTPDGVKPSKDGYTVSIAADGLPAVDQRHAVNSFIFLDHLIPYTKYKVSVRAAKETRLPGRNRSVSFTTKMDTPTSPRNVQVHQVADSAIPAIRIQWEAPEHPNGPLRKYSVTLRSVRGVATLSVPSTYSFVVYSDLFPETMYTVTVRAIVGTPDEPVAFESEPSKEVMIKVGKDALVVPVHDLKIRVTNGSCVELSWVRPGVPVVVNEYMVVEASGEVKPVRTVGTKVDVCDLRAGTLYTFYVKAVNKESQSPAAEIDVRMPGEIVAPPTDLHAKTLSATSVAVTWSLPLNVPAGTRYAVYYGLGLRDIMQASGPKVVVTDTNKAAVTGLHACRSYLFLVRIEGPTVYSNFSGAARSNTGAELKKAPTNVRVERVKDRSGAVIPTQVTVLWDVTCAAFTAVNSSAPYWVRVKDLTNPQLVIPLRLSKTFVGLNGSDALIGVLKRGNRYSVSVRYGNVEDAEWSEPVLFVTAAYNAPVAFVASQAENGSFVLTWTPPKELMRMKDADGVPVVFNVSMRKRDGKVHYYKASESPFVISENVVVGEKYTFQIAAVDHLGGVGIPAESETVPKFELQHVEEDSSSAGVVVPILVLVIAGLLVAFVLVRRYRRRNQRSGSSFPATRFHNTPYGNDFTELDMDEDLPVFRAFQADDSQPLVT</sequence>
<dbReference type="CDD" id="cd00063">
    <property type="entry name" value="FN3"/>
    <property type="match status" value="5"/>
</dbReference>
<protein>
    <recommendedName>
        <fullName evidence="9">Sortilin-related receptor</fullName>
    </recommendedName>
    <alternativeName>
        <fullName evidence="25">Low-density lipoprotein receptor relative with 11 ligand-binding repeats</fullName>
    </alternativeName>
    <alternativeName>
        <fullName evidence="26">Sorting protein-related receptor containing LDLR class A repeats</fullName>
    </alternativeName>
</protein>
<dbReference type="SMART" id="SM00135">
    <property type="entry name" value="LY"/>
    <property type="match status" value="3"/>
</dbReference>
<dbReference type="PROSITE" id="PS50853">
    <property type="entry name" value="FN3"/>
    <property type="match status" value="3"/>
</dbReference>
<dbReference type="Gene3D" id="2.130.10.10">
    <property type="entry name" value="YVTN repeat-like/Quinoprotein amine dehydrogenase"/>
    <property type="match status" value="1"/>
</dbReference>
<keyword evidence="14 29" id="KW-0812">Transmembrane</keyword>
<evidence type="ECO:0000256" key="25">
    <source>
        <dbReference type="ARBA" id="ARBA00029896"/>
    </source>
</evidence>
<dbReference type="SUPFAM" id="SSF49265">
    <property type="entry name" value="Fibronectin type III"/>
    <property type="match status" value="3"/>
</dbReference>
<dbReference type="SUPFAM" id="SSF110296">
    <property type="entry name" value="Oligoxyloglucan reducing end-specific cellobiohydrolase"/>
    <property type="match status" value="1"/>
</dbReference>
<dbReference type="InterPro" id="IPR023415">
    <property type="entry name" value="LDLR_class-A_CS"/>
</dbReference>
<dbReference type="InterPro" id="IPR031778">
    <property type="entry name" value="Sortilin_N"/>
</dbReference>